<dbReference type="AlphaFoldDB" id="A0A843AK84"/>
<dbReference type="EMBL" id="JADIIN010000008">
    <property type="protein sequence ID" value="MBF4467948.1"/>
    <property type="molecule type" value="Genomic_DNA"/>
</dbReference>
<evidence type="ECO:0000259" key="4">
    <source>
        <dbReference type="PROSITE" id="PS50987"/>
    </source>
</evidence>
<dbReference type="InterPro" id="IPR036388">
    <property type="entry name" value="WH-like_DNA-bd_sf"/>
</dbReference>
<dbReference type="Gene3D" id="1.10.10.10">
    <property type="entry name" value="Winged helix-like DNA-binding domain superfamily/Winged helix DNA-binding domain"/>
    <property type="match status" value="1"/>
</dbReference>
<dbReference type="PANTHER" id="PTHR33154">
    <property type="entry name" value="TRANSCRIPTIONAL REGULATOR, ARSR FAMILY"/>
    <property type="match status" value="1"/>
</dbReference>
<dbReference type="CDD" id="cd00090">
    <property type="entry name" value="HTH_ARSR"/>
    <property type="match status" value="1"/>
</dbReference>
<keyword evidence="2" id="KW-0238">DNA-binding</keyword>
<dbReference type="GO" id="GO:0003700">
    <property type="term" value="F:DNA-binding transcription factor activity"/>
    <property type="evidence" value="ECO:0007669"/>
    <property type="project" value="InterPro"/>
</dbReference>
<dbReference type="PRINTS" id="PR00778">
    <property type="entry name" value="HTHARSR"/>
</dbReference>
<evidence type="ECO:0000313" key="6">
    <source>
        <dbReference type="Proteomes" id="UP000658733"/>
    </source>
</evidence>
<sequence>MENKKSTKSCSTSTDNIPEENIVNDQVEIFKAIADPTRLKILYLLEDKELCSCQIINSLNIPQPTISHHLSILSRAKLIKWKKKGKWKYFQLNNSKLIETIKKIN</sequence>
<dbReference type="InterPro" id="IPR011991">
    <property type="entry name" value="ArsR-like_HTH"/>
</dbReference>
<evidence type="ECO:0000256" key="3">
    <source>
        <dbReference type="ARBA" id="ARBA00023163"/>
    </source>
</evidence>
<organism evidence="5 6">
    <name type="scientific">Methanobrevibacter arboriphilus</name>
    <dbReference type="NCBI Taxonomy" id="39441"/>
    <lineage>
        <taxon>Archaea</taxon>
        <taxon>Methanobacteriati</taxon>
        <taxon>Methanobacteriota</taxon>
        <taxon>Methanomada group</taxon>
        <taxon>Methanobacteria</taxon>
        <taxon>Methanobacteriales</taxon>
        <taxon>Methanobacteriaceae</taxon>
        <taxon>Methanobrevibacter</taxon>
    </lineage>
</organism>
<reference evidence="5" key="1">
    <citation type="submission" date="2020-10" db="EMBL/GenBank/DDBJ databases">
        <title>Dehalococcoides mccartyi of a TCE/Cr reducing biochatode.</title>
        <authorList>
            <person name="Matturro B."/>
        </authorList>
    </citation>
    <scope>NUCLEOTIDE SEQUENCE</scope>
    <source>
        <strain evidence="5">Bin4</strain>
    </source>
</reference>
<dbReference type="InterPro" id="IPR036390">
    <property type="entry name" value="WH_DNA-bd_sf"/>
</dbReference>
<keyword evidence="1" id="KW-0805">Transcription regulation</keyword>
<proteinExistence type="predicted"/>
<dbReference type="RefSeq" id="WP_278521634.1">
    <property type="nucleotide sequence ID" value="NZ_JADIIN010000008.1"/>
</dbReference>
<comment type="caution">
    <text evidence="5">The sequence shown here is derived from an EMBL/GenBank/DDBJ whole genome shotgun (WGS) entry which is preliminary data.</text>
</comment>
<gene>
    <name evidence="5" type="ORF">ISP01_00945</name>
</gene>
<feature type="domain" description="HTH arsR-type" evidence="4">
    <location>
        <begin position="18"/>
        <end position="105"/>
    </location>
</feature>
<dbReference type="PROSITE" id="PS50987">
    <property type="entry name" value="HTH_ARSR_2"/>
    <property type="match status" value="1"/>
</dbReference>
<evidence type="ECO:0000313" key="5">
    <source>
        <dbReference type="EMBL" id="MBF4467948.1"/>
    </source>
</evidence>
<dbReference type="InterPro" id="IPR051081">
    <property type="entry name" value="HTH_MetalResp_TranReg"/>
</dbReference>
<dbReference type="SUPFAM" id="SSF46785">
    <property type="entry name" value="Winged helix' DNA-binding domain"/>
    <property type="match status" value="1"/>
</dbReference>
<protein>
    <submittedName>
        <fullName evidence="5">Winged helix-turn-helix transcriptional regulator</fullName>
    </submittedName>
</protein>
<dbReference type="GO" id="GO:0003677">
    <property type="term" value="F:DNA binding"/>
    <property type="evidence" value="ECO:0007669"/>
    <property type="project" value="UniProtKB-KW"/>
</dbReference>
<dbReference type="InterPro" id="IPR001845">
    <property type="entry name" value="HTH_ArsR_DNA-bd_dom"/>
</dbReference>
<dbReference type="Pfam" id="PF01022">
    <property type="entry name" value="HTH_5"/>
    <property type="match status" value="1"/>
</dbReference>
<dbReference type="SMART" id="SM00418">
    <property type="entry name" value="HTH_ARSR"/>
    <property type="match status" value="1"/>
</dbReference>
<evidence type="ECO:0000256" key="2">
    <source>
        <dbReference type="ARBA" id="ARBA00023125"/>
    </source>
</evidence>
<dbReference type="PANTHER" id="PTHR33154:SF33">
    <property type="entry name" value="TRANSCRIPTIONAL REPRESSOR SDPR"/>
    <property type="match status" value="1"/>
</dbReference>
<keyword evidence="3" id="KW-0804">Transcription</keyword>
<accession>A0A843AK84</accession>
<name>A0A843AK84_METAZ</name>
<dbReference type="NCBIfam" id="NF033788">
    <property type="entry name" value="HTH_metalloreg"/>
    <property type="match status" value="1"/>
</dbReference>
<dbReference type="Proteomes" id="UP000658733">
    <property type="component" value="Unassembled WGS sequence"/>
</dbReference>
<evidence type="ECO:0000256" key="1">
    <source>
        <dbReference type="ARBA" id="ARBA00023015"/>
    </source>
</evidence>